<sequence length="443" mass="47289">MRRLPLLLSTGALCAALAAAGGLLSQPSGPPRAAGDMATQHRLASDTGAADSGSSSSLGAAIAADQRRLRELPSDAAAWARLGARYVEQARLTADPSYYPKADEALHRALDLTPEGSTETLTGLGALANARHRFAEAKDFAQRAITAQPLHWQAYAVLADALTQLGEDSAATKAVQQLLDHRPGTAAFTRAAYEFEQHGRTNDARAALERALADAYSPADRAFCLHQIAELDLNSGHTHQALTGYQRALDADPDYTPALAGQARAEAALGNTATAVRDYTTAIGRVPLPQYLLELGELHEALGHPQQAKEQYALLDAEHRLAAANGVSDDLTLAQFQTDHGDPAQAVTLLRAEWQQRHHPVVADALGWALHRTGQDQEALTYADLALSHGWRNALFLYHRGEIERALGQTGQARDDLAAALATDPHFSLIHAPLAKASLNSLT</sequence>
<feature type="compositionally biased region" description="Low complexity" evidence="2">
    <location>
        <begin position="45"/>
        <end position="56"/>
    </location>
</feature>
<name>A0AB33JSN8_9ACTN</name>
<dbReference type="SMART" id="SM00028">
    <property type="entry name" value="TPR"/>
    <property type="match status" value="5"/>
</dbReference>
<feature type="chain" id="PRO_5044207000" evidence="3">
    <location>
        <begin position="21"/>
        <end position="443"/>
    </location>
</feature>
<feature type="signal peptide" evidence="3">
    <location>
        <begin position="1"/>
        <end position="20"/>
    </location>
</feature>
<protein>
    <submittedName>
        <fullName evidence="4">Tetratricopeptide repeat protein</fullName>
    </submittedName>
</protein>
<keyword evidence="3" id="KW-0732">Signal</keyword>
<dbReference type="AlphaFoldDB" id="A0AB33JSN8"/>
<organism evidence="4">
    <name type="scientific">Kitasatospora sp. CMC57</name>
    <dbReference type="NCBI Taxonomy" id="3231513"/>
    <lineage>
        <taxon>Bacteria</taxon>
        <taxon>Bacillati</taxon>
        <taxon>Actinomycetota</taxon>
        <taxon>Actinomycetes</taxon>
        <taxon>Kitasatosporales</taxon>
        <taxon>Streptomycetaceae</taxon>
        <taxon>Kitasatospora</taxon>
    </lineage>
</organism>
<evidence type="ECO:0000256" key="2">
    <source>
        <dbReference type="SAM" id="MobiDB-lite"/>
    </source>
</evidence>
<feature type="repeat" description="TPR" evidence="1">
    <location>
        <begin position="222"/>
        <end position="255"/>
    </location>
</feature>
<dbReference type="InterPro" id="IPR019734">
    <property type="entry name" value="TPR_rpt"/>
</dbReference>
<evidence type="ECO:0000313" key="4">
    <source>
        <dbReference type="EMBL" id="BFP45035.1"/>
    </source>
</evidence>
<gene>
    <name evidence="4" type="ORF">KCMC57_14030</name>
</gene>
<dbReference type="Gene3D" id="1.25.40.10">
    <property type="entry name" value="Tetratricopeptide repeat domain"/>
    <property type="match status" value="3"/>
</dbReference>
<dbReference type="EMBL" id="AP035881">
    <property type="protein sequence ID" value="BFP45035.1"/>
    <property type="molecule type" value="Genomic_DNA"/>
</dbReference>
<accession>A0AB33JSN8</accession>
<dbReference type="RefSeq" id="WP_407987586.1">
    <property type="nucleotide sequence ID" value="NZ_AP035881.2"/>
</dbReference>
<dbReference type="PROSITE" id="PS50005">
    <property type="entry name" value="TPR"/>
    <property type="match status" value="1"/>
</dbReference>
<dbReference type="PANTHER" id="PTHR12558">
    <property type="entry name" value="CELL DIVISION CYCLE 16,23,27"/>
    <property type="match status" value="1"/>
</dbReference>
<dbReference type="PANTHER" id="PTHR12558:SF13">
    <property type="entry name" value="CELL DIVISION CYCLE PROTEIN 27 HOMOLOG"/>
    <property type="match status" value="1"/>
</dbReference>
<evidence type="ECO:0000256" key="3">
    <source>
        <dbReference type="SAM" id="SignalP"/>
    </source>
</evidence>
<feature type="region of interest" description="Disordered" evidence="2">
    <location>
        <begin position="27"/>
        <end position="56"/>
    </location>
</feature>
<reference evidence="4" key="1">
    <citation type="submission" date="2024-07" db="EMBL/GenBank/DDBJ databases">
        <title>Complete genome sequences of cellulolytic bacteria, Kitasatospora sp. CMC57 and Streptomyces sp. CMC78, isolated from Japanese agricultural soil.</title>
        <authorList>
            <person name="Hashimoto T."/>
            <person name="Ito M."/>
            <person name="Iwamoto M."/>
            <person name="Fukahori D."/>
            <person name="Shoda T."/>
            <person name="Sakoda M."/>
            <person name="Morohoshi T."/>
            <person name="Mitsuboshi M."/>
            <person name="Nishizawa T."/>
        </authorList>
    </citation>
    <scope>NUCLEOTIDE SEQUENCE</scope>
    <source>
        <strain evidence="4">CMC57</strain>
    </source>
</reference>
<dbReference type="InterPro" id="IPR011990">
    <property type="entry name" value="TPR-like_helical_dom_sf"/>
</dbReference>
<keyword evidence="1" id="KW-0802">TPR repeat</keyword>
<dbReference type="SUPFAM" id="SSF48452">
    <property type="entry name" value="TPR-like"/>
    <property type="match status" value="1"/>
</dbReference>
<proteinExistence type="predicted"/>
<evidence type="ECO:0000256" key="1">
    <source>
        <dbReference type="PROSITE-ProRule" id="PRU00339"/>
    </source>
</evidence>